<geneLocation type="plasmid" evidence="1 2">
    <name>unnamed1</name>
</geneLocation>
<dbReference type="KEGG" id="och:CES85_3250"/>
<name>A0A248UP93_9HYPH</name>
<dbReference type="RefSeq" id="WP_095448403.1">
    <property type="nucleotide sequence ID" value="NZ_CP022605.1"/>
</dbReference>
<evidence type="ECO:0000313" key="2">
    <source>
        <dbReference type="Proteomes" id="UP000215256"/>
    </source>
</evidence>
<dbReference type="Proteomes" id="UP000215256">
    <property type="component" value="Plasmid unnamed1"/>
</dbReference>
<protein>
    <submittedName>
        <fullName evidence="1">Zinc-ribbon domain protein</fullName>
    </submittedName>
</protein>
<proteinExistence type="predicted"/>
<dbReference type="EMBL" id="CP022605">
    <property type="protein sequence ID" value="ASV88422.1"/>
    <property type="molecule type" value="Genomic_DNA"/>
</dbReference>
<gene>
    <name evidence="1" type="ORF">CES85_3250</name>
</gene>
<sequence length="116" mass="12079">MEISREPKQACHACKEPIQKDASKCPHCGSEQERFTWSSIGLAGGAALSVISLCTLAGGTAWSWIEAKQASLIGAVAQVDQTGVYFSLSNTGNRAATIMQGSVKGKFAEGSCKGIA</sequence>
<dbReference type="AlphaFoldDB" id="A0A248UP93"/>
<reference evidence="1 2" key="1">
    <citation type="submission" date="2017-07" db="EMBL/GenBank/DDBJ databases">
        <title>Phylogenetic study on the rhizospheric bacterium Ochrobactrum sp. A44.</title>
        <authorList>
            <person name="Krzyzanowska D.M."/>
            <person name="Ossowicki A."/>
            <person name="Rajewska M."/>
            <person name="Maciag T."/>
            <person name="Kaczynski Z."/>
            <person name="Czerwicka M."/>
            <person name="Jafra S."/>
        </authorList>
    </citation>
    <scope>NUCLEOTIDE SEQUENCE [LARGE SCALE GENOMIC DNA]</scope>
    <source>
        <strain evidence="1 2">A44</strain>
        <plasmid evidence="1 2">unnamed1</plasmid>
    </source>
</reference>
<evidence type="ECO:0000313" key="1">
    <source>
        <dbReference type="EMBL" id="ASV88422.1"/>
    </source>
</evidence>
<keyword evidence="1" id="KW-0614">Plasmid</keyword>
<organism evidence="1 2">
    <name type="scientific">Ochrobactrum quorumnocens</name>
    <dbReference type="NCBI Taxonomy" id="271865"/>
    <lineage>
        <taxon>Bacteria</taxon>
        <taxon>Pseudomonadati</taxon>
        <taxon>Pseudomonadota</taxon>
        <taxon>Alphaproteobacteria</taxon>
        <taxon>Hyphomicrobiales</taxon>
        <taxon>Brucellaceae</taxon>
        <taxon>Brucella/Ochrobactrum group</taxon>
        <taxon>Ochrobactrum</taxon>
    </lineage>
</organism>
<accession>A0A248UP93</accession>